<gene>
    <name evidence="3" type="ORF">O3P69_015566</name>
</gene>
<comment type="caution">
    <text evidence="3">The sequence shown here is derived from an EMBL/GenBank/DDBJ whole genome shotgun (WGS) entry which is preliminary data.</text>
</comment>
<organism evidence="3 4">
    <name type="scientific">Scylla paramamosain</name>
    <name type="common">Mud crab</name>
    <dbReference type="NCBI Taxonomy" id="85552"/>
    <lineage>
        <taxon>Eukaryota</taxon>
        <taxon>Metazoa</taxon>
        <taxon>Ecdysozoa</taxon>
        <taxon>Arthropoda</taxon>
        <taxon>Crustacea</taxon>
        <taxon>Multicrustacea</taxon>
        <taxon>Malacostraca</taxon>
        <taxon>Eumalacostraca</taxon>
        <taxon>Eucarida</taxon>
        <taxon>Decapoda</taxon>
        <taxon>Pleocyemata</taxon>
        <taxon>Brachyura</taxon>
        <taxon>Eubrachyura</taxon>
        <taxon>Portunoidea</taxon>
        <taxon>Portunidae</taxon>
        <taxon>Portuninae</taxon>
        <taxon>Scylla</taxon>
    </lineage>
</organism>
<feature type="chain" id="PRO_5043676569" evidence="2">
    <location>
        <begin position="19"/>
        <end position="299"/>
    </location>
</feature>
<evidence type="ECO:0000313" key="3">
    <source>
        <dbReference type="EMBL" id="KAK8371786.1"/>
    </source>
</evidence>
<reference evidence="3 4" key="1">
    <citation type="submission" date="2023-03" db="EMBL/GenBank/DDBJ databases">
        <title>High-quality genome of Scylla paramamosain provides insights in environmental adaptation.</title>
        <authorList>
            <person name="Zhang L."/>
        </authorList>
    </citation>
    <scope>NUCLEOTIDE SEQUENCE [LARGE SCALE GENOMIC DNA]</scope>
    <source>
        <strain evidence="3">LZ_2023a</strain>
        <tissue evidence="3">Muscle</tissue>
    </source>
</reference>
<feature type="signal peptide" evidence="2">
    <location>
        <begin position="1"/>
        <end position="18"/>
    </location>
</feature>
<name>A0AAW0SA78_SCYPA</name>
<feature type="region of interest" description="Disordered" evidence="1">
    <location>
        <begin position="173"/>
        <end position="192"/>
    </location>
</feature>
<dbReference type="Proteomes" id="UP001487740">
    <property type="component" value="Unassembled WGS sequence"/>
</dbReference>
<keyword evidence="2" id="KW-0732">Signal</keyword>
<dbReference type="EMBL" id="JARAKH010006407">
    <property type="protein sequence ID" value="KAK8371786.1"/>
    <property type="molecule type" value="Genomic_DNA"/>
</dbReference>
<proteinExistence type="predicted"/>
<evidence type="ECO:0000256" key="2">
    <source>
        <dbReference type="SAM" id="SignalP"/>
    </source>
</evidence>
<dbReference type="AlphaFoldDB" id="A0AAW0SA78"/>
<accession>A0AAW0SA78</accession>
<sequence length="299" mass="32011">MYCGLLCWVVLCATDGECRDALDLMSVGVLVGPPCYRQSCEDTLDWMIVGVTCQMSRISKNAEKEETLPFFRYFQRGGGGGKVGRREVGKVEGDERWEARDNTFNVSMKLERCHSVVTGLPCGISLASSRSCLAPTPSFPSWQGCGEGGVGCCAFYRLAGGDARCGQVARVSPWRGGEKSDQTDSPGNDAELEGRGRVRVVTSERNSGACQGKVGCGEGKREVMIRCIGECELGAAKFATFVFTSSILACQQQQEFGVVTRVVCNIVVASTGILTLSRDDIALMASGAFVLGDKCVVVT</sequence>
<evidence type="ECO:0000256" key="1">
    <source>
        <dbReference type="SAM" id="MobiDB-lite"/>
    </source>
</evidence>
<protein>
    <submittedName>
        <fullName evidence="3">Uncharacterized protein</fullName>
    </submittedName>
</protein>
<evidence type="ECO:0000313" key="4">
    <source>
        <dbReference type="Proteomes" id="UP001487740"/>
    </source>
</evidence>
<keyword evidence="4" id="KW-1185">Reference proteome</keyword>